<organism evidence="2 3">
    <name type="scientific">Mycobacterium paraense</name>
    <dbReference type="NCBI Taxonomy" id="767916"/>
    <lineage>
        <taxon>Bacteria</taxon>
        <taxon>Bacillati</taxon>
        <taxon>Actinomycetota</taxon>
        <taxon>Actinomycetes</taxon>
        <taxon>Mycobacteriales</taxon>
        <taxon>Mycobacteriaceae</taxon>
        <taxon>Mycobacterium</taxon>
        <taxon>Mycobacterium simiae complex</taxon>
    </lineage>
</organism>
<dbReference type="InterPro" id="IPR003399">
    <property type="entry name" value="Mce/MlaD"/>
</dbReference>
<proteinExistence type="predicted"/>
<dbReference type="GO" id="GO:0005576">
    <property type="term" value="C:extracellular region"/>
    <property type="evidence" value="ECO:0007669"/>
    <property type="project" value="TreeGrafter"/>
</dbReference>
<sequence>MADSVGLYVGNPVTQMGYKIGEVRAITPALRDVRVDFRVVKSRPLPADVRAVTRSPSLLADRALELVGNYTSGRQLSGKDCIALSRTSTPKSLSDIIGSATSFLNAINPEGSTNIGDVVAGIDQALHNNGPGLNQLLTTSSGVLDAPDRAVADIRSIIVNLTTLTSTLKEISGPLKYSMLTTYKTTEDVEKALATPVFQGVIPLVGAASDIEVELGDEIQTLLNDAQWALRKVSAHATLFASLMKPYPVLINWLERHVNDKQFFTIRYRPPLYRIATPVDGLITCARLNAATPGSCTDVGGKPYAVDVALLQYVLNQAAKR</sequence>
<dbReference type="PANTHER" id="PTHR33371">
    <property type="entry name" value="INTERMEMBRANE PHOSPHOLIPID TRANSPORT SYSTEM BINDING PROTEIN MLAD-RELATED"/>
    <property type="match status" value="1"/>
</dbReference>
<dbReference type="EMBL" id="LQPN01000063">
    <property type="protein sequence ID" value="ORW41852.1"/>
    <property type="molecule type" value="Genomic_DNA"/>
</dbReference>
<comment type="caution">
    <text evidence="2">The sequence shown here is derived from an EMBL/GenBank/DDBJ whole genome shotgun (WGS) entry which is preliminary data.</text>
</comment>
<evidence type="ECO:0000259" key="1">
    <source>
        <dbReference type="Pfam" id="PF02470"/>
    </source>
</evidence>
<name>A0A1X2A7B6_9MYCO</name>
<evidence type="ECO:0000313" key="2">
    <source>
        <dbReference type="EMBL" id="ORW41852.1"/>
    </source>
</evidence>
<dbReference type="AlphaFoldDB" id="A0A1X2A7B6"/>
<evidence type="ECO:0000313" key="3">
    <source>
        <dbReference type="Proteomes" id="UP000193285"/>
    </source>
</evidence>
<dbReference type="PANTHER" id="PTHR33371:SF4">
    <property type="entry name" value="INTERMEMBRANE PHOSPHOLIPID TRANSPORT SYSTEM BINDING PROTEIN MLAD"/>
    <property type="match status" value="1"/>
</dbReference>
<feature type="domain" description="Mce/MlaD" evidence="1">
    <location>
        <begin position="2"/>
        <end position="67"/>
    </location>
</feature>
<gene>
    <name evidence="2" type="ORF">AWB90_21160</name>
</gene>
<reference evidence="2 3" key="1">
    <citation type="journal article" date="2015" name="Emerg. Microbes Infect.">
        <title>Characterization of 17 strains belonging to the Mycobacterium simiae complex and description of Mycobacterium paraense sp. nov.</title>
        <authorList>
            <person name="Fusco da Costa A.R."/>
            <person name="Fedrizzi T."/>
            <person name="Lopes M.L."/>
            <person name="Pecorari M."/>
            <person name="Oliveira da Costa W.L."/>
            <person name="Giacobazzi E."/>
            <person name="da Costa Bahia J.R."/>
            <person name="De Sanctis V."/>
            <person name="Batista Lima K.V."/>
            <person name="Bertorelli R."/>
            <person name="Grottola A."/>
            <person name="Fabio A."/>
            <person name="Mariottini A."/>
            <person name="Ferretti P."/>
            <person name="Di Leva F."/>
            <person name="Fregni Serpini G."/>
            <person name="Tagliazucchi S."/>
            <person name="Rumpianesi F."/>
            <person name="Jousson O."/>
            <person name="Segata N."/>
            <person name="Tortoli E."/>
        </authorList>
    </citation>
    <scope>NUCLEOTIDE SEQUENCE [LARGE SCALE GENOMIC DNA]</scope>
    <source>
        <strain evidence="2 3">IEC33</strain>
    </source>
</reference>
<dbReference type="Proteomes" id="UP000193285">
    <property type="component" value="Unassembled WGS sequence"/>
</dbReference>
<accession>A0A1X2A7B6</accession>
<dbReference type="InterPro" id="IPR052336">
    <property type="entry name" value="MlaD_Phospholipid_Transporter"/>
</dbReference>
<dbReference type="Pfam" id="PF02470">
    <property type="entry name" value="MlaD"/>
    <property type="match status" value="1"/>
</dbReference>
<protein>
    <recommendedName>
        <fullName evidence="1">Mce/MlaD domain-containing protein</fullName>
    </recommendedName>
</protein>